<sequence length="114" mass="12594">MRTSCAAQAYASHTERIAHATHFQSIRQPACVARDAARRPPHASRCWWCLDDQVRKLQAKVARLESAPEERRLGQQQQAEPNWDNVQAPRFRGSKSSGAQHNATASVGTGSSNS</sequence>
<gene>
    <name evidence="2" type="ORF">RUN1744_v1_1180030</name>
</gene>
<dbReference type="EMBL" id="LN899823">
    <property type="protein sequence ID" value="CUV26011.1"/>
    <property type="molecule type" value="Genomic_DNA"/>
</dbReference>
<reference evidence="2" key="1">
    <citation type="submission" date="2015-10" db="EMBL/GenBank/DDBJ databases">
        <authorList>
            <person name="Gilbert D.G."/>
        </authorList>
    </citation>
    <scope>NUCLEOTIDE SEQUENCE</scope>
    <source>
        <strain evidence="2">Phyl III-seqv23</strain>
    </source>
</reference>
<name>A0A0S4UUY3_RALSL</name>
<dbReference type="AlphaFoldDB" id="A0A0S4UUY3"/>
<protein>
    <submittedName>
        <fullName evidence="2">Uncharacterized protein</fullName>
    </submittedName>
</protein>
<organism evidence="2">
    <name type="scientific">Ralstonia solanacearum</name>
    <name type="common">Pseudomonas solanacearum</name>
    <dbReference type="NCBI Taxonomy" id="305"/>
    <lineage>
        <taxon>Bacteria</taxon>
        <taxon>Pseudomonadati</taxon>
        <taxon>Pseudomonadota</taxon>
        <taxon>Betaproteobacteria</taxon>
        <taxon>Burkholderiales</taxon>
        <taxon>Burkholderiaceae</taxon>
        <taxon>Ralstonia</taxon>
        <taxon>Ralstonia solanacearum species complex</taxon>
    </lineage>
</organism>
<evidence type="ECO:0000256" key="1">
    <source>
        <dbReference type="SAM" id="MobiDB-lite"/>
    </source>
</evidence>
<feature type="region of interest" description="Disordered" evidence="1">
    <location>
        <begin position="65"/>
        <end position="114"/>
    </location>
</feature>
<proteinExistence type="predicted"/>
<evidence type="ECO:0000313" key="2">
    <source>
        <dbReference type="EMBL" id="CUV26011.1"/>
    </source>
</evidence>
<accession>A0A0S4UUY3</accession>
<feature type="compositionally biased region" description="Polar residues" evidence="1">
    <location>
        <begin position="94"/>
        <end position="114"/>
    </location>
</feature>